<feature type="domain" description="GST N-terminal" evidence="1">
    <location>
        <begin position="5"/>
        <end position="90"/>
    </location>
</feature>
<dbReference type="PANTHER" id="PTHR43968">
    <property type="match status" value="1"/>
</dbReference>
<proteinExistence type="predicted"/>
<dbReference type="InterPro" id="IPR004045">
    <property type="entry name" value="Glutathione_S-Trfase_N"/>
</dbReference>
<dbReference type="PROSITE" id="PS50405">
    <property type="entry name" value="GST_CTER"/>
    <property type="match status" value="1"/>
</dbReference>
<organism evidence="3 4">
    <name type="scientific">Coemansia spiralis</name>
    <dbReference type="NCBI Taxonomy" id="417178"/>
    <lineage>
        <taxon>Eukaryota</taxon>
        <taxon>Fungi</taxon>
        <taxon>Fungi incertae sedis</taxon>
        <taxon>Zoopagomycota</taxon>
        <taxon>Kickxellomycotina</taxon>
        <taxon>Kickxellomycetes</taxon>
        <taxon>Kickxellales</taxon>
        <taxon>Kickxellaceae</taxon>
        <taxon>Coemansia</taxon>
    </lineage>
</organism>
<dbReference type="InterPro" id="IPR036249">
    <property type="entry name" value="Thioredoxin-like_sf"/>
</dbReference>
<evidence type="ECO:0008006" key="5">
    <source>
        <dbReference type="Google" id="ProtNLM"/>
    </source>
</evidence>
<dbReference type="Gene3D" id="3.40.30.10">
    <property type="entry name" value="Glutaredoxin"/>
    <property type="match status" value="1"/>
</dbReference>
<protein>
    <recommendedName>
        <fullName evidence="5">Glutathione S-transferase</fullName>
    </recommendedName>
</protein>
<dbReference type="InterPro" id="IPR050983">
    <property type="entry name" value="GST_Omega/HSP26"/>
</dbReference>
<dbReference type="InterPro" id="IPR036282">
    <property type="entry name" value="Glutathione-S-Trfase_C_sf"/>
</dbReference>
<dbReference type="GO" id="GO:0005737">
    <property type="term" value="C:cytoplasm"/>
    <property type="evidence" value="ECO:0007669"/>
    <property type="project" value="TreeGrafter"/>
</dbReference>
<dbReference type="Proteomes" id="UP001151518">
    <property type="component" value="Unassembled WGS sequence"/>
</dbReference>
<dbReference type="AlphaFoldDB" id="A0A9W8G9Y3"/>
<dbReference type="InterPro" id="IPR010987">
    <property type="entry name" value="Glutathione-S-Trfase_C-like"/>
</dbReference>
<accession>A0A9W8G9Y3</accession>
<evidence type="ECO:0000259" key="2">
    <source>
        <dbReference type="PROSITE" id="PS50405"/>
    </source>
</evidence>
<dbReference type="EMBL" id="JANBTW010000015">
    <property type="protein sequence ID" value="KAJ2679094.1"/>
    <property type="molecule type" value="Genomic_DNA"/>
</dbReference>
<name>A0A9W8G9Y3_9FUNG</name>
<feature type="domain" description="GST C-terminal" evidence="2">
    <location>
        <begin position="95"/>
        <end position="228"/>
    </location>
</feature>
<evidence type="ECO:0000313" key="3">
    <source>
        <dbReference type="EMBL" id="KAJ2679094.1"/>
    </source>
</evidence>
<dbReference type="SFLD" id="SFLDS00019">
    <property type="entry name" value="Glutathione_Transferase_(cytos"/>
    <property type="match status" value="1"/>
</dbReference>
<dbReference type="Gene3D" id="1.20.1050.10">
    <property type="match status" value="1"/>
</dbReference>
<dbReference type="SUPFAM" id="SSF47616">
    <property type="entry name" value="GST C-terminal domain-like"/>
    <property type="match status" value="1"/>
</dbReference>
<evidence type="ECO:0000259" key="1">
    <source>
        <dbReference type="PROSITE" id="PS50404"/>
    </source>
</evidence>
<dbReference type="CDD" id="cd00299">
    <property type="entry name" value="GST_C_family"/>
    <property type="match status" value="1"/>
</dbReference>
<dbReference type="PROSITE" id="PS50404">
    <property type="entry name" value="GST_NTER"/>
    <property type="match status" value="1"/>
</dbReference>
<dbReference type="InterPro" id="IPR040079">
    <property type="entry name" value="Glutathione_S-Trfase"/>
</dbReference>
<gene>
    <name evidence="3" type="ORF">GGI25_001866</name>
</gene>
<reference evidence="3" key="1">
    <citation type="submission" date="2022-07" db="EMBL/GenBank/DDBJ databases">
        <title>Phylogenomic reconstructions and comparative analyses of Kickxellomycotina fungi.</title>
        <authorList>
            <person name="Reynolds N.K."/>
            <person name="Stajich J.E."/>
            <person name="Barry K."/>
            <person name="Grigoriev I.V."/>
            <person name="Crous P."/>
            <person name="Smith M.E."/>
        </authorList>
    </citation>
    <scope>NUCLEOTIDE SEQUENCE</scope>
    <source>
        <strain evidence="3">NRRL 3115</strain>
    </source>
</reference>
<dbReference type="Pfam" id="PF13409">
    <property type="entry name" value="GST_N_2"/>
    <property type="match status" value="1"/>
</dbReference>
<comment type="caution">
    <text evidence="3">The sequence shown here is derived from an EMBL/GenBank/DDBJ whole genome shotgun (WGS) entry which is preliminary data.</text>
</comment>
<dbReference type="SUPFAM" id="SSF52833">
    <property type="entry name" value="Thioredoxin-like"/>
    <property type="match status" value="1"/>
</dbReference>
<dbReference type="OrthoDB" id="202840at2759"/>
<sequence length="236" mass="26550">MKATDSLKLTLFSTKPVAISSNNKLAINTIGQTDHHPVVKRIYHDHSNYYWYNLVNPQLKVPALRTPEGTILIGSNVIAEYIADKYQESGLLPAAPTERAQLRLFLEIFNSRIIPKIFSMLRAATKEGQEKERELLLAGIKEASKELEKQWQRPSGKGGPFWFGDHFSLAEVNTVSFVNKLAGPAHWRGFSVPQADDYAAFNKWVKAFSTHPVYTKFSFSNKDIAKGLAKFVPEAN</sequence>
<dbReference type="PANTHER" id="PTHR43968:SF6">
    <property type="entry name" value="GLUTATHIONE S-TRANSFERASE OMEGA"/>
    <property type="match status" value="1"/>
</dbReference>
<evidence type="ECO:0000313" key="4">
    <source>
        <dbReference type="Proteomes" id="UP001151518"/>
    </source>
</evidence>
<dbReference type="SFLD" id="SFLDG00358">
    <property type="entry name" value="Main_(cytGST)"/>
    <property type="match status" value="1"/>
</dbReference>